<dbReference type="InterPro" id="IPR036388">
    <property type="entry name" value="WH-like_DNA-bd_sf"/>
</dbReference>
<feature type="domain" description="Transcription regulator PadR C-terminal" evidence="2">
    <location>
        <begin position="93"/>
        <end position="189"/>
    </location>
</feature>
<gene>
    <name evidence="3" type="ORF">N9A08_14410</name>
</gene>
<dbReference type="PANTHER" id="PTHR43252">
    <property type="entry name" value="TRANSCRIPTIONAL REGULATOR YQJI"/>
    <property type="match status" value="1"/>
</dbReference>
<protein>
    <submittedName>
        <fullName evidence="3">PadR family transcriptional regulator</fullName>
    </submittedName>
</protein>
<dbReference type="Pfam" id="PF10400">
    <property type="entry name" value="Vir_act_alpha_C"/>
    <property type="match status" value="1"/>
</dbReference>
<dbReference type="InterPro" id="IPR018309">
    <property type="entry name" value="Tscrpt_reg_PadR_C"/>
</dbReference>
<dbReference type="Gene3D" id="1.10.10.10">
    <property type="entry name" value="Winged helix-like DNA-binding domain superfamily/Winged helix DNA-binding domain"/>
    <property type="match status" value="1"/>
</dbReference>
<sequence length="202" mass="23155">MSLRYALLALLNVEPMTGYDLYKQFESSVGYVWHAPDSQIYPELRRMERDGLLEGEEVAWGTKGRKRQYHVTDAGREAFRTWVNTQLDYPRERDPMHLKAAYLEWADPDAARSQLLAHAEHYGARLLQWQQKIQEIDGGTSDMLNRRLATFPSADHSRVAAFKRFTYEGLTARAESEIAWAQRGLALLDELYPEDSSGTAAT</sequence>
<dbReference type="SUPFAM" id="SSF46785">
    <property type="entry name" value="Winged helix' DNA-binding domain"/>
    <property type="match status" value="1"/>
</dbReference>
<feature type="domain" description="Transcription regulator PadR N-terminal" evidence="1">
    <location>
        <begin position="7"/>
        <end position="80"/>
    </location>
</feature>
<evidence type="ECO:0000313" key="3">
    <source>
        <dbReference type="EMBL" id="UYB35790.1"/>
    </source>
</evidence>
<accession>A0ABY6FRQ1</accession>
<dbReference type="PANTHER" id="PTHR43252:SF4">
    <property type="entry name" value="TRANSCRIPTIONAL REGULATORY PROTEIN"/>
    <property type="match status" value="1"/>
</dbReference>
<organism evidence="3 4">
    <name type="scientific">Arthrobacter koreensis</name>
    <dbReference type="NCBI Taxonomy" id="199136"/>
    <lineage>
        <taxon>Bacteria</taxon>
        <taxon>Bacillati</taxon>
        <taxon>Actinomycetota</taxon>
        <taxon>Actinomycetes</taxon>
        <taxon>Micrococcales</taxon>
        <taxon>Micrococcaceae</taxon>
        <taxon>Arthrobacter</taxon>
    </lineage>
</organism>
<dbReference type="EMBL" id="CP106856">
    <property type="protein sequence ID" value="UYB35790.1"/>
    <property type="molecule type" value="Genomic_DNA"/>
</dbReference>
<dbReference type="Pfam" id="PF03551">
    <property type="entry name" value="PadR"/>
    <property type="match status" value="1"/>
</dbReference>
<reference evidence="3" key="1">
    <citation type="submission" date="2022-09" db="EMBL/GenBank/DDBJ databases">
        <authorList>
            <person name="Li D."/>
            <person name="Cheng J."/>
            <person name="Li Y."/>
        </authorList>
    </citation>
    <scope>NUCLEOTIDE SEQUENCE</scope>
    <source>
        <strain evidence="3">DL</strain>
    </source>
</reference>
<evidence type="ECO:0000259" key="2">
    <source>
        <dbReference type="Pfam" id="PF10400"/>
    </source>
</evidence>
<name>A0ABY6FRQ1_9MICC</name>
<dbReference type="RefSeq" id="WP_152273885.1">
    <property type="nucleotide sequence ID" value="NZ_BAAAKG010000001.1"/>
</dbReference>
<dbReference type="GeneID" id="95606476"/>
<dbReference type="InterPro" id="IPR005149">
    <property type="entry name" value="Tscrpt_reg_PadR_N"/>
</dbReference>
<dbReference type="InterPro" id="IPR036390">
    <property type="entry name" value="WH_DNA-bd_sf"/>
</dbReference>
<proteinExistence type="predicted"/>
<evidence type="ECO:0000259" key="1">
    <source>
        <dbReference type="Pfam" id="PF03551"/>
    </source>
</evidence>
<evidence type="ECO:0000313" key="4">
    <source>
        <dbReference type="Proteomes" id="UP001063368"/>
    </source>
</evidence>
<dbReference type="Proteomes" id="UP001063368">
    <property type="component" value="Chromosome"/>
</dbReference>
<keyword evidence="4" id="KW-1185">Reference proteome</keyword>